<comment type="subcellular location">
    <subcellularLocation>
        <location evidence="1">Cell inner membrane</location>
        <topology evidence="1">Single-pass membrane protein</topology>
    </subcellularLocation>
</comment>
<dbReference type="Proteomes" id="UP000002572">
    <property type="component" value="Chromosome"/>
</dbReference>
<proteinExistence type="inferred from homology"/>
<evidence type="ECO:0000313" key="14">
    <source>
        <dbReference type="Proteomes" id="UP000002572"/>
    </source>
</evidence>
<dbReference type="CDD" id="cd24017">
    <property type="entry name" value="ASKHA_T2SSL_N"/>
    <property type="match status" value="1"/>
</dbReference>
<evidence type="ECO:0000256" key="2">
    <source>
        <dbReference type="ARBA" id="ARBA00005318"/>
    </source>
</evidence>
<accession>E6W4U1</accession>
<sequence length="435" mass="48995">MDTLFLQMLPTSPQNSGEARWMFKGYEGPDQVYTGRLEDVLSSLPAEKTPRRTVVMVPGEQVLLTSASIPSRNSRYVRQALPYAIEEQLAQDLDEVHIAIGPRRSDGAIATMVVDRERMVSWMERLSACAIAPDVLVPDTLCVPPSPQGKNALWQAWFDFTPDRQRCLLQTDPLDATAVHPSSLGLLLEGYLQSRESQEALPLHVWLPDENVPLEYAALETELRSESRFEVHWNHYHGDPFALQCQYYLERFGSGACPMNLLQGDFRVTRRTAANRLPWALAAGAFLVWFVVEVASGFVQAAHVNRQTQALEDQARQLYRQLFPQEQRIVNIRAQMQSHINRAGQSASTDETFLGLLEGLGNPLQPLLAGGNVTMRHISYSQQRGDLMLEVHFASFEHLEQYRADLESSGFEAEIQSAVADGNIVRSRLILRKRP</sequence>
<keyword evidence="8 10" id="KW-1133">Transmembrane helix</keyword>
<evidence type="ECO:0000259" key="11">
    <source>
        <dbReference type="Pfam" id="PF05134"/>
    </source>
</evidence>
<dbReference type="KEGG" id="din:Selin_0060"/>
<dbReference type="Gene3D" id="3.30.1360.100">
    <property type="entry name" value="General secretion pathway protein M, EpsM"/>
    <property type="match status" value="1"/>
</dbReference>
<dbReference type="HOGENOM" id="CLU_041016_2_2_0"/>
<keyword evidence="9 10" id="KW-0472">Membrane</keyword>
<keyword evidence="6 10" id="KW-0812">Transmembrane</keyword>
<reference evidence="13 14" key="1">
    <citation type="submission" date="2010-12" db="EMBL/GenBank/DDBJ databases">
        <title>Complete sequence of Desulfurispirillum indicum S5.</title>
        <authorList>
            <consortium name="US DOE Joint Genome Institute"/>
            <person name="Lucas S."/>
            <person name="Copeland A."/>
            <person name="Lapidus A."/>
            <person name="Cheng J.-F."/>
            <person name="Goodwin L."/>
            <person name="Pitluck S."/>
            <person name="Chertkov O."/>
            <person name="Held B."/>
            <person name="Detter J.C."/>
            <person name="Han C."/>
            <person name="Tapia R."/>
            <person name="Land M."/>
            <person name="Hauser L."/>
            <person name="Kyrpides N."/>
            <person name="Ivanova N."/>
            <person name="Mikhailova N."/>
            <person name="Haggblom M."/>
            <person name="Rauschenbach I."/>
            <person name="Bini E."/>
            <person name="Woyke T."/>
        </authorList>
    </citation>
    <scope>NUCLEOTIDE SEQUENCE [LARGE SCALE GENOMIC DNA]</scope>
    <source>
        <strain evidence="14">ATCC BAA-1389 / DSM 22839 / S5</strain>
    </source>
</reference>
<dbReference type="GO" id="GO:0015627">
    <property type="term" value="C:type II protein secretion system complex"/>
    <property type="evidence" value="ECO:0007669"/>
    <property type="project" value="InterPro"/>
</dbReference>
<dbReference type="Pfam" id="PF05134">
    <property type="entry name" value="T2SSL"/>
    <property type="match status" value="1"/>
</dbReference>
<dbReference type="InterPro" id="IPR024230">
    <property type="entry name" value="GspL_cyto_dom"/>
</dbReference>
<keyword evidence="14" id="KW-1185">Reference proteome</keyword>
<gene>
    <name evidence="13" type="ordered locus">Selin_0060</name>
</gene>
<evidence type="ECO:0000256" key="5">
    <source>
        <dbReference type="ARBA" id="ARBA00022519"/>
    </source>
</evidence>
<name>E6W4U1_DESIS</name>
<evidence type="ECO:0000256" key="7">
    <source>
        <dbReference type="ARBA" id="ARBA00022927"/>
    </source>
</evidence>
<dbReference type="PIRSF" id="PIRSF015761">
    <property type="entry name" value="Protein_L"/>
    <property type="match status" value="1"/>
</dbReference>
<dbReference type="STRING" id="653733.Selin_0060"/>
<dbReference type="InParanoid" id="E6W4U1"/>
<feature type="transmembrane region" description="Helical" evidence="10">
    <location>
        <begin position="277"/>
        <end position="299"/>
    </location>
</feature>
<comment type="similarity">
    <text evidence="2">Belongs to the GSP L family.</text>
</comment>
<evidence type="ECO:0000256" key="9">
    <source>
        <dbReference type="ARBA" id="ARBA00023136"/>
    </source>
</evidence>
<keyword evidence="3" id="KW-0813">Transport</keyword>
<evidence type="ECO:0000259" key="12">
    <source>
        <dbReference type="Pfam" id="PF12693"/>
    </source>
</evidence>
<dbReference type="InterPro" id="IPR007812">
    <property type="entry name" value="T2SS_protein-GspL"/>
</dbReference>
<dbReference type="OrthoDB" id="7011844at2"/>
<evidence type="ECO:0000256" key="6">
    <source>
        <dbReference type="ARBA" id="ARBA00022692"/>
    </source>
</evidence>
<dbReference type="GO" id="GO:0015628">
    <property type="term" value="P:protein secretion by the type II secretion system"/>
    <property type="evidence" value="ECO:0007669"/>
    <property type="project" value="InterPro"/>
</dbReference>
<evidence type="ECO:0000313" key="13">
    <source>
        <dbReference type="EMBL" id="ADU64819.1"/>
    </source>
</evidence>
<evidence type="ECO:0000256" key="3">
    <source>
        <dbReference type="ARBA" id="ARBA00022448"/>
    </source>
</evidence>
<dbReference type="Gene3D" id="3.30.420.380">
    <property type="match status" value="1"/>
</dbReference>
<dbReference type="InterPro" id="IPR025691">
    <property type="entry name" value="GspL_pp_dom"/>
</dbReference>
<dbReference type="SUPFAM" id="SSF53067">
    <property type="entry name" value="Actin-like ATPase domain"/>
    <property type="match status" value="1"/>
</dbReference>
<keyword evidence="4" id="KW-1003">Cell membrane</keyword>
<evidence type="ECO:0000256" key="4">
    <source>
        <dbReference type="ARBA" id="ARBA00022475"/>
    </source>
</evidence>
<evidence type="ECO:0000256" key="1">
    <source>
        <dbReference type="ARBA" id="ARBA00004377"/>
    </source>
</evidence>
<dbReference type="eggNOG" id="COG3297">
    <property type="taxonomic scope" value="Bacteria"/>
</dbReference>
<dbReference type="InterPro" id="IPR043129">
    <property type="entry name" value="ATPase_NBD"/>
</dbReference>
<keyword evidence="7" id="KW-0653">Protein transport</keyword>
<evidence type="ECO:0000256" key="8">
    <source>
        <dbReference type="ARBA" id="ARBA00022989"/>
    </source>
</evidence>
<dbReference type="RefSeq" id="WP_013504708.1">
    <property type="nucleotide sequence ID" value="NC_014836.1"/>
</dbReference>
<dbReference type="NCBIfam" id="TIGR01709">
    <property type="entry name" value="typeII_sec_gspL"/>
    <property type="match status" value="1"/>
</dbReference>
<dbReference type="GO" id="GO:0009276">
    <property type="term" value="C:Gram-negative-bacterium-type cell wall"/>
    <property type="evidence" value="ECO:0007669"/>
    <property type="project" value="InterPro"/>
</dbReference>
<feature type="domain" description="GspL periplasmic" evidence="12">
    <location>
        <begin position="276"/>
        <end position="433"/>
    </location>
</feature>
<organism evidence="13 14">
    <name type="scientific">Desulfurispirillum indicum (strain ATCC BAA-1389 / DSM 22839 / S5)</name>
    <dbReference type="NCBI Taxonomy" id="653733"/>
    <lineage>
        <taxon>Bacteria</taxon>
        <taxon>Pseudomonadati</taxon>
        <taxon>Chrysiogenota</taxon>
        <taxon>Chrysiogenia</taxon>
        <taxon>Chrysiogenales</taxon>
        <taxon>Chrysiogenaceae</taxon>
        <taxon>Desulfurispirillum</taxon>
    </lineage>
</organism>
<keyword evidence="5" id="KW-0997">Cell inner membrane</keyword>
<protein>
    <submittedName>
        <fullName evidence="13">General secretion pathway protein L</fullName>
    </submittedName>
</protein>
<dbReference type="GO" id="GO:0005886">
    <property type="term" value="C:plasma membrane"/>
    <property type="evidence" value="ECO:0007669"/>
    <property type="project" value="UniProtKB-SubCell"/>
</dbReference>
<dbReference type="AlphaFoldDB" id="E6W4U1"/>
<dbReference type="EMBL" id="CP002432">
    <property type="protein sequence ID" value="ADU64819.1"/>
    <property type="molecule type" value="Genomic_DNA"/>
</dbReference>
<feature type="domain" description="GspL cytoplasmic actin-ATPase-like" evidence="11">
    <location>
        <begin position="9"/>
        <end position="155"/>
    </location>
</feature>
<dbReference type="Pfam" id="PF12693">
    <property type="entry name" value="GspL_C"/>
    <property type="match status" value="1"/>
</dbReference>
<evidence type="ECO:0000256" key="10">
    <source>
        <dbReference type="SAM" id="Phobius"/>
    </source>
</evidence>